<keyword evidence="4" id="KW-1185">Reference proteome</keyword>
<dbReference type="Pfam" id="PF07238">
    <property type="entry name" value="PilZ"/>
    <property type="match status" value="1"/>
</dbReference>
<gene>
    <name evidence="3" type="ORF">HRJ53_22270</name>
</gene>
<dbReference type="InterPro" id="IPR009875">
    <property type="entry name" value="PilZ_domain"/>
</dbReference>
<proteinExistence type="predicted"/>
<feature type="domain" description="PilZ" evidence="2">
    <location>
        <begin position="32"/>
        <end position="99"/>
    </location>
</feature>
<accession>A0A7V8SYT6</accession>
<feature type="region of interest" description="Disordered" evidence="1">
    <location>
        <begin position="1"/>
        <end position="35"/>
    </location>
</feature>
<name>A0A7V8SYT6_9BACT</name>
<evidence type="ECO:0000256" key="1">
    <source>
        <dbReference type="SAM" id="MobiDB-lite"/>
    </source>
</evidence>
<protein>
    <submittedName>
        <fullName evidence="3">PilZ domain-containing protein</fullName>
    </submittedName>
</protein>
<dbReference type="Gene3D" id="2.40.10.220">
    <property type="entry name" value="predicted glycosyltransferase like domains"/>
    <property type="match status" value="1"/>
</dbReference>
<dbReference type="EMBL" id="JACDQQ010002147">
    <property type="protein sequence ID" value="MBA0087720.1"/>
    <property type="molecule type" value="Genomic_DNA"/>
</dbReference>
<dbReference type="Proteomes" id="UP000567293">
    <property type="component" value="Unassembled WGS sequence"/>
</dbReference>
<sequence>MRPPLPGTRPGAKPGPSQGARPALERQPTAEERRRSQRVLLRISVLVHLKGREKPIEGTTHTVSATGGMIILSQGLEAGTKFILENPRTQQKVEVNVVRPAQLNPEGSLVPVEFLAPAPQFWNIYFPPSVN</sequence>
<reference evidence="3" key="1">
    <citation type="submission" date="2020-06" db="EMBL/GenBank/DDBJ databases">
        <title>Legume-microbial interactions unlock mineral nutrients during tropical forest succession.</title>
        <authorList>
            <person name="Epihov D.Z."/>
        </authorList>
    </citation>
    <scope>NUCLEOTIDE SEQUENCE [LARGE SCALE GENOMIC DNA]</scope>
    <source>
        <strain evidence="3">Pan2503</strain>
    </source>
</reference>
<comment type="caution">
    <text evidence="3">The sequence shown here is derived from an EMBL/GenBank/DDBJ whole genome shotgun (WGS) entry which is preliminary data.</text>
</comment>
<evidence type="ECO:0000259" key="2">
    <source>
        <dbReference type="Pfam" id="PF07238"/>
    </source>
</evidence>
<organism evidence="3 4">
    <name type="scientific">Candidatus Acidiferrum panamense</name>
    <dbReference type="NCBI Taxonomy" id="2741543"/>
    <lineage>
        <taxon>Bacteria</taxon>
        <taxon>Pseudomonadati</taxon>
        <taxon>Acidobacteriota</taxon>
        <taxon>Terriglobia</taxon>
        <taxon>Candidatus Acidiferrales</taxon>
        <taxon>Candidatus Acidiferrum</taxon>
    </lineage>
</organism>
<evidence type="ECO:0000313" key="4">
    <source>
        <dbReference type="Proteomes" id="UP000567293"/>
    </source>
</evidence>
<evidence type="ECO:0000313" key="3">
    <source>
        <dbReference type="EMBL" id="MBA0087720.1"/>
    </source>
</evidence>
<dbReference type="GO" id="GO:0035438">
    <property type="term" value="F:cyclic-di-GMP binding"/>
    <property type="evidence" value="ECO:0007669"/>
    <property type="project" value="InterPro"/>
</dbReference>
<dbReference type="AlphaFoldDB" id="A0A7V8SYT6"/>
<dbReference type="SUPFAM" id="SSF141371">
    <property type="entry name" value="PilZ domain-like"/>
    <property type="match status" value="1"/>
</dbReference>